<gene>
    <name evidence="2" type="ORF">AOQ84DRAFT_281525</name>
</gene>
<evidence type="ECO:0000256" key="1">
    <source>
        <dbReference type="SAM" id="MobiDB-lite"/>
    </source>
</evidence>
<dbReference type="OrthoDB" id="5397183at2759"/>
<dbReference type="EMBL" id="KV748598">
    <property type="protein sequence ID" value="OCL14227.1"/>
    <property type="molecule type" value="Genomic_DNA"/>
</dbReference>
<protein>
    <submittedName>
        <fullName evidence="2">Uncharacterized protein</fullName>
    </submittedName>
</protein>
<feature type="region of interest" description="Disordered" evidence="1">
    <location>
        <begin position="1"/>
        <end position="25"/>
    </location>
</feature>
<name>A0A8E2FBN8_9PEZI</name>
<organism evidence="2 3">
    <name type="scientific">Glonium stellatum</name>
    <dbReference type="NCBI Taxonomy" id="574774"/>
    <lineage>
        <taxon>Eukaryota</taxon>
        <taxon>Fungi</taxon>
        <taxon>Dikarya</taxon>
        <taxon>Ascomycota</taxon>
        <taxon>Pezizomycotina</taxon>
        <taxon>Dothideomycetes</taxon>
        <taxon>Pleosporomycetidae</taxon>
        <taxon>Gloniales</taxon>
        <taxon>Gloniaceae</taxon>
        <taxon>Glonium</taxon>
    </lineage>
</organism>
<dbReference type="Proteomes" id="UP000250140">
    <property type="component" value="Unassembled WGS sequence"/>
</dbReference>
<dbReference type="AlphaFoldDB" id="A0A8E2FBN8"/>
<proteinExistence type="predicted"/>
<evidence type="ECO:0000313" key="2">
    <source>
        <dbReference type="EMBL" id="OCL14227.1"/>
    </source>
</evidence>
<accession>A0A8E2FBN8</accession>
<keyword evidence="3" id="KW-1185">Reference proteome</keyword>
<evidence type="ECO:0000313" key="3">
    <source>
        <dbReference type="Proteomes" id="UP000250140"/>
    </source>
</evidence>
<reference evidence="2 3" key="1">
    <citation type="journal article" date="2016" name="Nat. Commun.">
        <title>Ectomycorrhizal ecology is imprinted in the genome of the dominant symbiotic fungus Cenococcum geophilum.</title>
        <authorList>
            <consortium name="DOE Joint Genome Institute"/>
            <person name="Peter M."/>
            <person name="Kohler A."/>
            <person name="Ohm R.A."/>
            <person name="Kuo A."/>
            <person name="Krutzmann J."/>
            <person name="Morin E."/>
            <person name="Arend M."/>
            <person name="Barry K.W."/>
            <person name="Binder M."/>
            <person name="Choi C."/>
            <person name="Clum A."/>
            <person name="Copeland A."/>
            <person name="Grisel N."/>
            <person name="Haridas S."/>
            <person name="Kipfer T."/>
            <person name="LaButti K."/>
            <person name="Lindquist E."/>
            <person name="Lipzen A."/>
            <person name="Maire R."/>
            <person name="Meier B."/>
            <person name="Mihaltcheva S."/>
            <person name="Molinier V."/>
            <person name="Murat C."/>
            <person name="Poggeler S."/>
            <person name="Quandt C.A."/>
            <person name="Sperisen C."/>
            <person name="Tritt A."/>
            <person name="Tisserant E."/>
            <person name="Crous P.W."/>
            <person name="Henrissat B."/>
            <person name="Nehls U."/>
            <person name="Egli S."/>
            <person name="Spatafora J.W."/>
            <person name="Grigoriev I.V."/>
            <person name="Martin F.M."/>
        </authorList>
    </citation>
    <scope>NUCLEOTIDE SEQUENCE [LARGE SCALE GENOMIC DNA]</scope>
    <source>
        <strain evidence="2 3">CBS 207.34</strain>
    </source>
</reference>
<sequence length="170" mass="19633">MISDSPELNENVRHHSSHTPIVRPSFPARAGDRSLIIGLSSETLLRTCFRVGEALNVGRQAVRNGKPTIIELYAHVTSSWRELDSVKQYFTFSDLFHDHPPFMNGVYELWKGVSLWNYDSGRFLNPSEQKRMCRCIGEMKRDGKKWKFVILNIWEATWDDIDYVKGIVCA</sequence>